<dbReference type="GO" id="GO:0140643">
    <property type="term" value="F:hydroxymethylglutaryl-CoA reductase (NADH) activity"/>
    <property type="evidence" value="ECO:0007669"/>
    <property type="project" value="UniProtKB-EC"/>
</dbReference>
<dbReference type="PANTHER" id="PTHR10572">
    <property type="entry name" value="3-HYDROXY-3-METHYLGLUTARYL-COENZYME A REDUCTASE"/>
    <property type="match status" value="1"/>
</dbReference>
<dbReference type="GO" id="GO:0004420">
    <property type="term" value="F:hydroxymethylglutaryl-CoA reductase (NADPH) activity"/>
    <property type="evidence" value="ECO:0007669"/>
    <property type="project" value="InterPro"/>
</dbReference>
<comment type="similarity">
    <text evidence="1 3">Belongs to the HMG-CoA reductase family.</text>
</comment>
<dbReference type="PATRIC" id="fig|796939.3.peg.1499"/>
<protein>
    <recommendedName>
        <fullName evidence="3">3-hydroxy-3-methylglutaryl coenzyme A reductase</fullName>
        <shortName evidence="3">HMG-CoA reductase</shortName>
        <ecNumber evidence="3">1.1.1.88</ecNumber>
    </recommendedName>
</protein>
<dbReference type="UniPathway" id="UPA00257">
    <property type="reaction ID" value="UER00367"/>
</dbReference>
<dbReference type="PROSITE" id="PS00318">
    <property type="entry name" value="HMG_COA_REDUCTASE_2"/>
    <property type="match status" value="1"/>
</dbReference>
<dbReference type="RefSeq" id="WP_009528266.1">
    <property type="nucleotide sequence ID" value="NZ_JH815226.1"/>
</dbReference>
<dbReference type="PROSITE" id="PS01192">
    <property type="entry name" value="HMG_COA_REDUCTASE_3"/>
    <property type="match status" value="1"/>
</dbReference>
<dbReference type="EMBL" id="AFZF02000016">
    <property type="protein sequence ID" value="EHL16028.1"/>
    <property type="molecule type" value="Genomic_DNA"/>
</dbReference>
<dbReference type="InterPro" id="IPR023076">
    <property type="entry name" value="HMG_CoA_Rdtase_CS"/>
</dbReference>
<dbReference type="InterPro" id="IPR023074">
    <property type="entry name" value="HMG_CoA_Rdtase_cat_sf"/>
</dbReference>
<dbReference type="GO" id="GO:0015936">
    <property type="term" value="P:coenzyme A metabolic process"/>
    <property type="evidence" value="ECO:0007669"/>
    <property type="project" value="InterPro"/>
</dbReference>
<dbReference type="Proteomes" id="UP000017818">
    <property type="component" value="Unassembled WGS sequence"/>
</dbReference>
<comment type="catalytic activity">
    <reaction evidence="3">
        <text>(R)-mevalonate + 2 NAD(+) + CoA = (3S)-3-hydroxy-3-methylglutaryl-CoA + 2 NADH + 2 H(+)</text>
        <dbReference type="Rhea" id="RHEA:14833"/>
        <dbReference type="ChEBI" id="CHEBI:15378"/>
        <dbReference type="ChEBI" id="CHEBI:36464"/>
        <dbReference type="ChEBI" id="CHEBI:43074"/>
        <dbReference type="ChEBI" id="CHEBI:57287"/>
        <dbReference type="ChEBI" id="CHEBI:57540"/>
        <dbReference type="ChEBI" id="CHEBI:57945"/>
        <dbReference type="EC" id="1.1.1.88"/>
    </reaction>
</comment>
<keyword evidence="3" id="KW-0520">NAD</keyword>
<dbReference type="InterPro" id="IPR009023">
    <property type="entry name" value="HMG_CoA_Rdtase_NAD(P)-bd_sf"/>
</dbReference>
<dbReference type="Pfam" id="PF00368">
    <property type="entry name" value="HMG-CoA_red"/>
    <property type="match status" value="1"/>
</dbReference>
<evidence type="ECO:0000313" key="4">
    <source>
        <dbReference type="EMBL" id="EHL16028.1"/>
    </source>
</evidence>
<comment type="pathway">
    <text evidence="3">Metabolic intermediate metabolism; (R)-mevalonate degradation; (S)-3-hydroxy-3-methylglutaryl-CoA from (R)-mevalonate: step 1/1.</text>
</comment>
<dbReference type="SUPFAM" id="SSF56542">
    <property type="entry name" value="Substrate-binding domain of HMG-CoA reductase"/>
    <property type="match status" value="1"/>
</dbReference>
<dbReference type="OrthoDB" id="9764892at2"/>
<reference evidence="4 5" key="1">
    <citation type="submission" date="2012-05" db="EMBL/GenBank/DDBJ databases">
        <title>The Genome Sequence of Eubacteriaceae bacterium CM2.</title>
        <authorList>
            <consortium name="The Broad Institute Genome Sequencing Platform"/>
            <person name="Earl A."/>
            <person name="Ward D."/>
            <person name="Feldgarden M."/>
            <person name="Gevers D."/>
            <person name="Sizova M."/>
            <person name="Hazen A."/>
            <person name="Epstein S."/>
            <person name="Walker B."/>
            <person name="Young S.K."/>
            <person name="Zeng Q."/>
            <person name="Gargeya S."/>
            <person name="Fitzgerald M."/>
            <person name="Haas B."/>
            <person name="Abouelleil A."/>
            <person name="Alvarado L."/>
            <person name="Arachchi H.M."/>
            <person name="Berlin A."/>
            <person name="Chapman S.B."/>
            <person name="Goldberg J."/>
            <person name="Griggs A."/>
            <person name="Gujja S."/>
            <person name="Hansen M."/>
            <person name="Howarth C."/>
            <person name="Imamovic A."/>
            <person name="Larimer J."/>
            <person name="McCowen C."/>
            <person name="Montmayeur A."/>
            <person name="Murphy C."/>
            <person name="Neiman D."/>
            <person name="Pearson M."/>
            <person name="Priest M."/>
            <person name="Roberts A."/>
            <person name="Saif S."/>
            <person name="Shea T."/>
            <person name="Sisk P."/>
            <person name="Sykes S."/>
            <person name="Wortman J."/>
            <person name="Nusbaum C."/>
            <person name="Birren B."/>
        </authorList>
    </citation>
    <scope>NUCLEOTIDE SEQUENCE [LARGE SCALE GENOMIC DNA]</scope>
    <source>
        <strain evidence="4 5">CM2</strain>
    </source>
</reference>
<dbReference type="SUPFAM" id="SSF55035">
    <property type="entry name" value="NAD-binding domain of HMG-CoA reductase"/>
    <property type="match status" value="1"/>
</dbReference>
<gene>
    <name evidence="4" type="ORF">HMPREF9630_01981</name>
</gene>
<sequence>MKNSTYSGFYKLSVEERLKEVAEFANLEDKHIKTIQNPEVLDIEKADNMIENVIGRFTLPLGVALNFMINGKDYIIPMVTEEASVVAAASNAAKLARDSGGFYTNNTGSIMIAQVQVTDILDVDYTRIIIYEHKDEILKICNERDPILVKYGGGAKDIDVRIINSKDEDFIVVHLKVNTLDAMGANAVNSMAEAVAPFIEKITGGKVYLRILSNLAVERLFRSRTKVKKEALGGEEVVDKIISAYKFANADPFRATTHNKGIMNGISAVVLATGNDTRAIESGAHSYAAISGKYKSLTTWQKDKDGDLVGTIEIPLAVGLVGGATKIHPVAQAAIKILGVKTAGELGDIIASVGLAQNLAAIKALATEGIQRGHMSLHAKNIAVTAGAKGEELDRIVKKMIEDKNINLDYAKSLLNK</sequence>
<evidence type="ECO:0000313" key="5">
    <source>
        <dbReference type="Proteomes" id="UP000017818"/>
    </source>
</evidence>
<evidence type="ECO:0000256" key="3">
    <source>
        <dbReference type="RuleBase" id="RU361219"/>
    </source>
</evidence>
<keyword evidence="2 3" id="KW-0560">Oxidoreductase</keyword>
<dbReference type="PANTHER" id="PTHR10572:SF24">
    <property type="entry name" value="3-HYDROXY-3-METHYLGLUTARYL-COENZYME A REDUCTASE"/>
    <property type="match status" value="1"/>
</dbReference>
<dbReference type="EC" id="1.1.1.88" evidence="3"/>
<dbReference type="Gene3D" id="3.90.770.10">
    <property type="entry name" value="3-hydroxy-3-methylglutaryl-coenzyme A Reductase, Chain A, domain 2"/>
    <property type="match status" value="2"/>
</dbReference>
<dbReference type="Gene3D" id="1.10.8.660">
    <property type="match status" value="1"/>
</dbReference>
<evidence type="ECO:0000256" key="1">
    <source>
        <dbReference type="ARBA" id="ARBA00007661"/>
    </source>
</evidence>
<dbReference type="PROSITE" id="PS50065">
    <property type="entry name" value="HMG_COA_REDUCTASE_4"/>
    <property type="match status" value="1"/>
</dbReference>
<dbReference type="AlphaFoldDB" id="V9HK15"/>
<name>V9HK15_9FIRM</name>
<organism evidence="4 5">
    <name type="scientific">Peptoanaerobacter stomatis</name>
    <dbReference type="NCBI Taxonomy" id="796937"/>
    <lineage>
        <taxon>Bacteria</taxon>
        <taxon>Bacillati</taxon>
        <taxon>Bacillota</taxon>
        <taxon>Clostridia</taxon>
        <taxon>Peptostreptococcales</taxon>
        <taxon>Filifactoraceae</taxon>
        <taxon>Peptoanaerobacter</taxon>
    </lineage>
</organism>
<accession>V9HK15</accession>
<dbReference type="NCBIfam" id="TIGR00532">
    <property type="entry name" value="HMG_CoA_R_NAD"/>
    <property type="match status" value="1"/>
</dbReference>
<dbReference type="PRINTS" id="PR00071">
    <property type="entry name" value="HMGCOARDTASE"/>
</dbReference>
<comment type="caution">
    <text evidence="4">The sequence shown here is derived from an EMBL/GenBank/DDBJ whole genome shotgun (WGS) entry which is preliminary data.</text>
</comment>
<evidence type="ECO:0000256" key="2">
    <source>
        <dbReference type="ARBA" id="ARBA00023002"/>
    </source>
</evidence>
<dbReference type="CDD" id="cd00644">
    <property type="entry name" value="HMG-CoA_reductase_classII"/>
    <property type="match status" value="1"/>
</dbReference>
<dbReference type="HOGENOM" id="CLU_033422_0_0_9"/>
<dbReference type="InterPro" id="IPR009029">
    <property type="entry name" value="HMG_CoA_Rdtase_sub-bd_dom_sf"/>
</dbReference>
<dbReference type="InterPro" id="IPR004553">
    <property type="entry name" value="HMG_CoA_Rdtase_bac-typ"/>
</dbReference>
<dbReference type="InterPro" id="IPR002202">
    <property type="entry name" value="HMG_CoA_Rdtase"/>
</dbReference>
<proteinExistence type="inferred from homology"/>